<dbReference type="SUPFAM" id="SSF56281">
    <property type="entry name" value="Metallo-hydrolase/oxidoreductase"/>
    <property type="match status" value="1"/>
</dbReference>
<reference evidence="3" key="1">
    <citation type="journal article" date="2019" name="Int. J. Syst. Evol. Microbiol.">
        <title>The Global Catalogue of Microorganisms (GCM) 10K type strain sequencing project: providing services to taxonomists for standard genome sequencing and annotation.</title>
        <authorList>
            <consortium name="The Broad Institute Genomics Platform"/>
            <consortium name="The Broad Institute Genome Sequencing Center for Infectious Disease"/>
            <person name="Wu L."/>
            <person name="Ma J."/>
        </authorList>
    </citation>
    <scope>NUCLEOTIDE SEQUENCE [LARGE SCALE GENOMIC DNA]</scope>
    <source>
        <strain evidence="3">JCM 18409</strain>
    </source>
</reference>
<evidence type="ECO:0000259" key="1">
    <source>
        <dbReference type="SMART" id="SM00849"/>
    </source>
</evidence>
<organism evidence="2 3">
    <name type="scientific">Streptomyces siamensis</name>
    <dbReference type="NCBI Taxonomy" id="1274986"/>
    <lineage>
        <taxon>Bacteria</taxon>
        <taxon>Bacillati</taxon>
        <taxon>Actinomycetota</taxon>
        <taxon>Actinomycetes</taxon>
        <taxon>Kitasatosporales</taxon>
        <taxon>Streptomycetaceae</taxon>
        <taxon>Streptomyces</taxon>
    </lineage>
</organism>
<feature type="domain" description="Metallo-beta-lactamase" evidence="1">
    <location>
        <begin position="24"/>
        <end position="233"/>
    </location>
</feature>
<dbReference type="Pfam" id="PF00753">
    <property type="entry name" value="Lactamase_B"/>
    <property type="match status" value="1"/>
</dbReference>
<dbReference type="EMBL" id="BAABKB010000021">
    <property type="protein sequence ID" value="GAA5021335.1"/>
    <property type="molecule type" value="Genomic_DNA"/>
</dbReference>
<proteinExistence type="predicted"/>
<evidence type="ECO:0000313" key="3">
    <source>
        <dbReference type="Proteomes" id="UP001501759"/>
    </source>
</evidence>
<dbReference type="Gene3D" id="3.60.15.10">
    <property type="entry name" value="Ribonuclease Z/Hydroxyacylglutathione hydrolase-like"/>
    <property type="match status" value="1"/>
</dbReference>
<accession>A0ABP9J626</accession>
<dbReference type="InterPro" id="IPR050855">
    <property type="entry name" value="NDM-1-like"/>
</dbReference>
<evidence type="ECO:0000313" key="2">
    <source>
        <dbReference type="EMBL" id="GAA5021335.1"/>
    </source>
</evidence>
<dbReference type="InterPro" id="IPR001279">
    <property type="entry name" value="Metallo-B-lactamas"/>
</dbReference>
<sequence length="254" mass="26880">MHKVLRGEDVVRIDRDVHLVSGSNTNWVIVKDGDSCTLIDTGYPADHDTLLASLDAVGLAPDAVTAILVTHAHNDHIGSAERLRLAHGVPVVMHHEEVPHARRDYLDQVSVAQVLAQAWRPGVIPWAVHALRAGGTAHVPVRVARTFPDTGPLDLPGAPVPIHTPGHTQGHCAYHLPGSGILVTGDALVTAHPTSRLSGPQLLPDMFHTDRSRALDALDAVESVDADVIAPGHGPVHHGSPREAVAQARAHAGT</sequence>
<dbReference type="InterPro" id="IPR036866">
    <property type="entry name" value="RibonucZ/Hydroxyglut_hydro"/>
</dbReference>
<protein>
    <submittedName>
        <fullName evidence="2">MBL fold metallo-hydrolase</fullName>
    </submittedName>
</protein>
<gene>
    <name evidence="2" type="ORF">GCM10023335_52140</name>
</gene>
<comment type="caution">
    <text evidence="2">The sequence shown here is derived from an EMBL/GenBank/DDBJ whole genome shotgun (WGS) entry which is preliminary data.</text>
</comment>
<dbReference type="Proteomes" id="UP001501759">
    <property type="component" value="Unassembled WGS sequence"/>
</dbReference>
<dbReference type="PANTHER" id="PTHR42951:SF14">
    <property type="entry name" value="METALLO-BETA-LACTAMASE SUPERFAMILY PROTEIN"/>
    <property type="match status" value="1"/>
</dbReference>
<dbReference type="SMART" id="SM00849">
    <property type="entry name" value="Lactamase_B"/>
    <property type="match status" value="1"/>
</dbReference>
<dbReference type="PANTHER" id="PTHR42951">
    <property type="entry name" value="METALLO-BETA-LACTAMASE DOMAIN-CONTAINING"/>
    <property type="match status" value="1"/>
</dbReference>
<dbReference type="CDD" id="cd07721">
    <property type="entry name" value="yflN-like_MBL-fold"/>
    <property type="match status" value="1"/>
</dbReference>
<name>A0ABP9J626_9ACTN</name>
<dbReference type="RefSeq" id="WP_345654074.1">
    <property type="nucleotide sequence ID" value="NZ_BAABKB010000021.1"/>
</dbReference>
<keyword evidence="3" id="KW-1185">Reference proteome</keyword>